<feature type="domain" description="F5/8 type C" evidence="4">
    <location>
        <begin position="167"/>
        <end position="301"/>
    </location>
</feature>
<dbReference type="GO" id="GO:0005975">
    <property type="term" value="P:carbohydrate metabolic process"/>
    <property type="evidence" value="ECO:0007669"/>
    <property type="project" value="InterPro"/>
</dbReference>
<dbReference type="InterPro" id="IPR008979">
    <property type="entry name" value="Galactose-bd-like_sf"/>
</dbReference>
<accession>A0A3D9ZPA5</accession>
<feature type="compositionally biased region" description="Pro residues" evidence="2">
    <location>
        <begin position="305"/>
        <end position="325"/>
    </location>
</feature>
<sequence>MSRVMPGRRWRLAALGAAVLALFASFLVVTAVTAAAADPLISQGHPATASSTENAGTPASAAFDGNAATRWSSAFSVPQWVQVDLGDTATVSRVVLNWEAAYATAFTVQTSANGTTWTTISTTTNGTGGIQDLTVSGSGRYVRVNATAKATGYGVSLWEFQVYGAIAGSGGCGTANAALGRPATASSIQSATFPAGSAVDGNTGTRWSSAAADPQWLQVDLGSTQTICGVTLQWEAAYGRAFQVQTSTDATTWVSIYSTTTGTGGTQVLTVNGSGRYVRVYGTARGTAFGYSLWEFQVRTGSGPTIPPPTTPPPTTPPPTDPPPTGTVRLLSYNKPAVASTSQNDGACFECTPARAFDNDPASRWATSATTGWVDPGWIYVDLGATAGITQVVLQWDPAFARAYQIQVSPDAATWTTIYSTTTGAGFKETLNVTGTGRYVRMFGTARSSTYGYSLWEFKVYGTGGNPTTPPAMPADPVFPANRLVWSDEFNGAAGSKPDPTKWTIDTGTGQNNELQYYTNNNNANMDGAGSLVIEARREAAGGRQYTSHRMNTGNKFSVQYGRIEARIKVPKGNGFWPAFWMMGADFLTGRPWPYNGEIDIMEVLGRNTTEGYSTLHAPAYNGGAGYGQKYTAPGGVDLANDYHVWAVEWDSQRMTFKLDGTTVFVANKATVEATRGPWVYDHPFYVILNLAVGGDFPGPVDATTPFPSRMLVDYVRVYQN</sequence>
<dbReference type="CDD" id="cd08023">
    <property type="entry name" value="GH16_laminarinase_like"/>
    <property type="match status" value="1"/>
</dbReference>
<keyword evidence="7" id="KW-1185">Reference proteome</keyword>
<dbReference type="PROSITE" id="PS51762">
    <property type="entry name" value="GH16_2"/>
    <property type="match status" value="1"/>
</dbReference>
<evidence type="ECO:0000259" key="5">
    <source>
        <dbReference type="PROSITE" id="PS51762"/>
    </source>
</evidence>
<organism evidence="6 7">
    <name type="scientific">Asanoa ferruginea</name>
    <dbReference type="NCBI Taxonomy" id="53367"/>
    <lineage>
        <taxon>Bacteria</taxon>
        <taxon>Bacillati</taxon>
        <taxon>Actinomycetota</taxon>
        <taxon>Actinomycetes</taxon>
        <taxon>Micromonosporales</taxon>
        <taxon>Micromonosporaceae</taxon>
        <taxon>Asanoa</taxon>
    </lineage>
</organism>
<feature type="domain" description="GH16" evidence="5">
    <location>
        <begin position="461"/>
        <end position="721"/>
    </location>
</feature>
<feature type="domain" description="F5/8 type C" evidence="4">
    <location>
        <begin position="320"/>
        <end position="463"/>
    </location>
</feature>
<dbReference type="Pfam" id="PF22633">
    <property type="entry name" value="F5_F8_type_C_2"/>
    <property type="match status" value="1"/>
</dbReference>
<dbReference type="InterPro" id="IPR050546">
    <property type="entry name" value="Glycosyl_Hydrlase_16"/>
</dbReference>
<dbReference type="Gene3D" id="2.60.120.200">
    <property type="match status" value="1"/>
</dbReference>
<dbReference type="Proteomes" id="UP000256913">
    <property type="component" value="Unassembled WGS sequence"/>
</dbReference>
<gene>
    <name evidence="6" type="ORF">DFJ67_4472</name>
</gene>
<dbReference type="PANTHER" id="PTHR10963">
    <property type="entry name" value="GLYCOSYL HYDROLASE-RELATED"/>
    <property type="match status" value="1"/>
</dbReference>
<dbReference type="SUPFAM" id="SSF49785">
    <property type="entry name" value="Galactose-binding domain-like"/>
    <property type="match status" value="3"/>
</dbReference>
<reference evidence="6 7" key="1">
    <citation type="submission" date="2018-08" db="EMBL/GenBank/DDBJ databases">
        <title>Sequencing the genomes of 1000 actinobacteria strains.</title>
        <authorList>
            <person name="Klenk H.-P."/>
        </authorList>
    </citation>
    <scope>NUCLEOTIDE SEQUENCE [LARGE SCALE GENOMIC DNA]</scope>
    <source>
        <strain evidence="6 7">DSM 44099</strain>
    </source>
</reference>
<dbReference type="GO" id="GO:0004553">
    <property type="term" value="F:hydrolase activity, hydrolyzing O-glycosyl compounds"/>
    <property type="evidence" value="ECO:0007669"/>
    <property type="project" value="InterPro"/>
</dbReference>
<dbReference type="RefSeq" id="WP_239097549.1">
    <property type="nucleotide sequence ID" value="NZ_BONB01000070.1"/>
</dbReference>
<feature type="domain" description="F5/8 type C" evidence="4">
    <location>
        <begin position="29"/>
        <end position="165"/>
    </location>
</feature>
<comment type="similarity">
    <text evidence="1">Belongs to the glycosyl hydrolase 16 family.</text>
</comment>
<feature type="signal peptide" evidence="3">
    <location>
        <begin position="1"/>
        <end position="36"/>
    </location>
</feature>
<dbReference type="Pfam" id="PF00754">
    <property type="entry name" value="F5_F8_type_C"/>
    <property type="match status" value="2"/>
</dbReference>
<evidence type="ECO:0000313" key="6">
    <source>
        <dbReference type="EMBL" id="REF98454.1"/>
    </source>
</evidence>
<evidence type="ECO:0000256" key="2">
    <source>
        <dbReference type="SAM" id="MobiDB-lite"/>
    </source>
</evidence>
<evidence type="ECO:0000256" key="3">
    <source>
        <dbReference type="SAM" id="SignalP"/>
    </source>
</evidence>
<dbReference type="InterPro" id="IPR000421">
    <property type="entry name" value="FA58C"/>
</dbReference>
<protein>
    <submittedName>
        <fullName evidence="6">F5/8 type C domain-containing protein</fullName>
    </submittedName>
</protein>
<proteinExistence type="inferred from homology"/>
<dbReference type="SUPFAM" id="SSF49899">
    <property type="entry name" value="Concanavalin A-like lectins/glucanases"/>
    <property type="match status" value="1"/>
</dbReference>
<dbReference type="SMART" id="SM00231">
    <property type="entry name" value="FA58C"/>
    <property type="match status" value="2"/>
</dbReference>
<evidence type="ECO:0000313" key="7">
    <source>
        <dbReference type="Proteomes" id="UP000256913"/>
    </source>
</evidence>
<dbReference type="Gene3D" id="2.60.120.260">
    <property type="entry name" value="Galactose-binding domain-like"/>
    <property type="match status" value="3"/>
</dbReference>
<evidence type="ECO:0000256" key="1">
    <source>
        <dbReference type="ARBA" id="ARBA00006865"/>
    </source>
</evidence>
<comment type="caution">
    <text evidence="6">The sequence shown here is derived from an EMBL/GenBank/DDBJ whole genome shotgun (WGS) entry which is preliminary data.</text>
</comment>
<dbReference type="InterPro" id="IPR000757">
    <property type="entry name" value="Beta-glucanase-like"/>
</dbReference>
<keyword evidence="3" id="KW-0732">Signal</keyword>
<evidence type="ECO:0000259" key="4">
    <source>
        <dbReference type="PROSITE" id="PS50022"/>
    </source>
</evidence>
<dbReference type="PROSITE" id="PS50022">
    <property type="entry name" value="FA58C_3"/>
    <property type="match status" value="3"/>
</dbReference>
<dbReference type="InterPro" id="IPR013320">
    <property type="entry name" value="ConA-like_dom_sf"/>
</dbReference>
<dbReference type="AlphaFoldDB" id="A0A3D9ZPA5"/>
<dbReference type="PANTHER" id="PTHR10963:SF55">
    <property type="entry name" value="GLYCOSIDE HYDROLASE FAMILY 16 PROTEIN"/>
    <property type="match status" value="1"/>
</dbReference>
<dbReference type="EMBL" id="QUMQ01000001">
    <property type="protein sequence ID" value="REF98454.1"/>
    <property type="molecule type" value="Genomic_DNA"/>
</dbReference>
<feature type="chain" id="PRO_5017821623" evidence="3">
    <location>
        <begin position="37"/>
        <end position="721"/>
    </location>
</feature>
<feature type="region of interest" description="Disordered" evidence="2">
    <location>
        <begin position="300"/>
        <end position="326"/>
    </location>
</feature>
<dbReference type="Pfam" id="PF00722">
    <property type="entry name" value="Glyco_hydro_16"/>
    <property type="match status" value="1"/>
</dbReference>
<name>A0A3D9ZPA5_9ACTN</name>